<evidence type="ECO:0000313" key="1">
    <source>
        <dbReference type="EMBL" id="KOF69185.1"/>
    </source>
</evidence>
<dbReference type="EMBL" id="KQ425649">
    <property type="protein sequence ID" value="KOF69185.1"/>
    <property type="molecule type" value="Genomic_DNA"/>
</dbReference>
<dbReference type="AlphaFoldDB" id="A0A0L8FXW7"/>
<reference evidence="1" key="1">
    <citation type="submission" date="2015-07" db="EMBL/GenBank/DDBJ databases">
        <title>MeaNS - Measles Nucleotide Surveillance Program.</title>
        <authorList>
            <person name="Tran T."/>
            <person name="Druce J."/>
        </authorList>
    </citation>
    <scope>NUCLEOTIDE SEQUENCE</scope>
    <source>
        <strain evidence="1">UCB-OBI-ISO-001</strain>
        <tissue evidence="1">Gonad</tissue>
    </source>
</reference>
<name>A0A0L8FXW7_OCTBM</name>
<gene>
    <name evidence="1" type="ORF">OCBIM_22005537mg</name>
</gene>
<accession>A0A0L8FXW7</accession>
<sequence length="76" mass="8880">MLCDRLVGAGLKILTENFPEIAIQPTIFSYTEFLTYCPHRTLFIHHTQNKQFTLLINFFSETSMLMIISINPYHKS</sequence>
<proteinExistence type="predicted"/>
<protein>
    <submittedName>
        <fullName evidence="1">Uncharacterized protein</fullName>
    </submittedName>
</protein>
<organism evidence="1">
    <name type="scientific">Octopus bimaculoides</name>
    <name type="common">California two-spotted octopus</name>
    <dbReference type="NCBI Taxonomy" id="37653"/>
    <lineage>
        <taxon>Eukaryota</taxon>
        <taxon>Metazoa</taxon>
        <taxon>Spiralia</taxon>
        <taxon>Lophotrochozoa</taxon>
        <taxon>Mollusca</taxon>
        <taxon>Cephalopoda</taxon>
        <taxon>Coleoidea</taxon>
        <taxon>Octopodiformes</taxon>
        <taxon>Octopoda</taxon>
        <taxon>Incirrata</taxon>
        <taxon>Octopodidae</taxon>
        <taxon>Octopus</taxon>
    </lineage>
</organism>